<evidence type="ECO:0000256" key="1">
    <source>
        <dbReference type="SAM" id="Phobius"/>
    </source>
</evidence>
<feature type="transmembrane region" description="Helical" evidence="1">
    <location>
        <begin position="6"/>
        <end position="28"/>
    </location>
</feature>
<keyword evidence="3" id="KW-1185">Reference proteome</keyword>
<keyword evidence="1" id="KW-1133">Transmembrane helix</keyword>
<gene>
    <name evidence="2" type="ORF">FYJ33_14215</name>
</gene>
<sequence>MILTLQITALVSMIVITGIIIAGFIIFIRFYSQIKKQNVLLSDLIDTIKEKNENTDKKEENV</sequence>
<organism evidence="2 3">
    <name type="scientific">Inconstantimicrobium porci</name>
    <dbReference type="NCBI Taxonomy" id="2652291"/>
    <lineage>
        <taxon>Bacteria</taxon>
        <taxon>Bacillati</taxon>
        <taxon>Bacillota</taxon>
        <taxon>Clostridia</taxon>
        <taxon>Eubacteriales</taxon>
        <taxon>Clostridiaceae</taxon>
        <taxon>Inconstantimicrobium</taxon>
    </lineage>
</organism>
<dbReference type="Proteomes" id="UP000460287">
    <property type="component" value="Unassembled WGS sequence"/>
</dbReference>
<evidence type="ECO:0000313" key="2">
    <source>
        <dbReference type="EMBL" id="MSR92492.1"/>
    </source>
</evidence>
<name>A0A7X2T2B6_9CLOT</name>
<keyword evidence="1" id="KW-0812">Transmembrane</keyword>
<evidence type="ECO:0000313" key="3">
    <source>
        <dbReference type="Proteomes" id="UP000460287"/>
    </source>
</evidence>
<comment type="caution">
    <text evidence="2">The sequence shown here is derived from an EMBL/GenBank/DDBJ whole genome shotgun (WGS) entry which is preliminary data.</text>
</comment>
<dbReference type="EMBL" id="VULX01000033">
    <property type="protein sequence ID" value="MSR92492.1"/>
    <property type="molecule type" value="Genomic_DNA"/>
</dbReference>
<accession>A0A7X2T2B6</accession>
<dbReference type="RefSeq" id="WP_154532444.1">
    <property type="nucleotide sequence ID" value="NZ_JAQXTV010000160.1"/>
</dbReference>
<reference evidence="2 3" key="1">
    <citation type="submission" date="2019-08" db="EMBL/GenBank/DDBJ databases">
        <title>In-depth cultivation of the pig gut microbiome towards novel bacterial diversity and tailored functional studies.</title>
        <authorList>
            <person name="Wylensek D."/>
            <person name="Hitch T.C.A."/>
            <person name="Clavel T."/>
        </authorList>
    </citation>
    <scope>NUCLEOTIDE SEQUENCE [LARGE SCALE GENOMIC DNA]</scope>
    <source>
        <strain evidence="2 3">WCA-383-APC-5B</strain>
    </source>
</reference>
<dbReference type="AlphaFoldDB" id="A0A7X2T2B6"/>
<proteinExistence type="predicted"/>
<keyword evidence="1" id="KW-0472">Membrane</keyword>
<protein>
    <submittedName>
        <fullName evidence="2">Uncharacterized protein</fullName>
    </submittedName>
</protein>